<evidence type="ECO:0000256" key="3">
    <source>
        <dbReference type="ARBA" id="ARBA00012483"/>
    </source>
</evidence>
<dbReference type="RefSeq" id="XP_021279289.1">
    <property type="nucleotide sequence ID" value="XM_021423614.1"/>
</dbReference>
<evidence type="ECO:0000256" key="2">
    <source>
        <dbReference type="ARBA" id="ARBA00004906"/>
    </source>
</evidence>
<dbReference type="GO" id="GO:0008270">
    <property type="term" value="F:zinc ion binding"/>
    <property type="evidence" value="ECO:0007669"/>
    <property type="project" value="UniProtKB-KW"/>
</dbReference>
<dbReference type="PROSITE" id="PS50089">
    <property type="entry name" value="ZF_RING_2"/>
    <property type="match status" value="1"/>
</dbReference>
<dbReference type="Pfam" id="PF13639">
    <property type="entry name" value="zf-RING_2"/>
    <property type="match status" value="1"/>
</dbReference>
<dbReference type="InterPro" id="IPR001841">
    <property type="entry name" value="Znf_RING"/>
</dbReference>
<dbReference type="EC" id="2.3.2.27" evidence="3"/>
<keyword evidence="5 9" id="KW-0863">Zinc-finger</keyword>
<dbReference type="PANTHER" id="PTHR14155">
    <property type="entry name" value="RING FINGER DOMAIN-CONTAINING"/>
    <property type="match status" value="1"/>
</dbReference>
<proteinExistence type="inferred from homology"/>
<evidence type="ECO:0000256" key="6">
    <source>
        <dbReference type="ARBA" id="ARBA00022786"/>
    </source>
</evidence>
<evidence type="ECO:0000256" key="10">
    <source>
        <dbReference type="SAM" id="Phobius"/>
    </source>
</evidence>
<dbReference type="OrthoDB" id="9984778at2759"/>
<feature type="domain" description="RING-type" evidence="11">
    <location>
        <begin position="110"/>
        <end position="152"/>
    </location>
</feature>
<dbReference type="PANTHER" id="PTHR14155:SF632">
    <property type="entry name" value="RING-H2 FINGER PROTEIN ATL17-RELATED"/>
    <property type="match status" value="1"/>
</dbReference>
<evidence type="ECO:0000256" key="4">
    <source>
        <dbReference type="ARBA" id="ARBA00022723"/>
    </source>
</evidence>
<evidence type="ECO:0000256" key="5">
    <source>
        <dbReference type="ARBA" id="ARBA00022771"/>
    </source>
</evidence>
<feature type="transmembrane region" description="Helical" evidence="10">
    <location>
        <begin position="20"/>
        <end position="41"/>
    </location>
</feature>
<reference evidence="13" key="1">
    <citation type="submission" date="2025-08" db="UniProtKB">
        <authorList>
            <consortium name="RefSeq"/>
        </authorList>
    </citation>
    <scope>IDENTIFICATION</scope>
    <source>
        <tissue evidence="13">Leaf</tissue>
    </source>
</reference>
<evidence type="ECO:0000256" key="1">
    <source>
        <dbReference type="ARBA" id="ARBA00000900"/>
    </source>
</evidence>
<evidence type="ECO:0000256" key="7">
    <source>
        <dbReference type="ARBA" id="ARBA00022833"/>
    </source>
</evidence>
<dbReference type="InterPro" id="IPR013083">
    <property type="entry name" value="Znf_RING/FYVE/PHD"/>
</dbReference>
<dbReference type="SMART" id="SM00184">
    <property type="entry name" value="RING"/>
    <property type="match status" value="1"/>
</dbReference>
<comment type="catalytic activity">
    <reaction evidence="1">
        <text>S-ubiquitinyl-[E2 ubiquitin-conjugating enzyme]-L-cysteine + [acceptor protein]-L-lysine = [E2 ubiquitin-conjugating enzyme]-L-cysteine + N(6)-ubiquitinyl-[acceptor protein]-L-lysine.</text>
        <dbReference type="EC" id="2.3.2.27"/>
    </reaction>
</comment>
<keyword evidence="10" id="KW-0812">Transmembrane</keyword>
<organism evidence="12 13">
    <name type="scientific">Herrania umbratica</name>
    <dbReference type="NCBI Taxonomy" id="108875"/>
    <lineage>
        <taxon>Eukaryota</taxon>
        <taxon>Viridiplantae</taxon>
        <taxon>Streptophyta</taxon>
        <taxon>Embryophyta</taxon>
        <taxon>Tracheophyta</taxon>
        <taxon>Spermatophyta</taxon>
        <taxon>Magnoliopsida</taxon>
        <taxon>eudicotyledons</taxon>
        <taxon>Gunneridae</taxon>
        <taxon>Pentapetalae</taxon>
        <taxon>rosids</taxon>
        <taxon>malvids</taxon>
        <taxon>Malvales</taxon>
        <taxon>Malvaceae</taxon>
        <taxon>Byttnerioideae</taxon>
        <taxon>Herrania</taxon>
    </lineage>
</organism>
<evidence type="ECO:0000256" key="8">
    <source>
        <dbReference type="ARBA" id="ARBA00024209"/>
    </source>
</evidence>
<keyword evidence="10" id="KW-0472">Membrane</keyword>
<keyword evidence="7" id="KW-0862">Zinc</keyword>
<dbReference type="Proteomes" id="UP000504621">
    <property type="component" value="Unplaced"/>
</dbReference>
<protein>
    <recommendedName>
        <fullName evidence="3">RING-type E3 ubiquitin transferase</fullName>
        <ecNumber evidence="3">2.3.2.27</ecNumber>
    </recommendedName>
</protein>
<dbReference type="GO" id="GO:0016567">
    <property type="term" value="P:protein ubiquitination"/>
    <property type="evidence" value="ECO:0007669"/>
    <property type="project" value="UniProtKB-UniPathway"/>
</dbReference>
<dbReference type="AlphaFoldDB" id="A0A6J0ZY69"/>
<accession>A0A6J0ZY69</accession>
<evidence type="ECO:0000313" key="12">
    <source>
        <dbReference type="Proteomes" id="UP000504621"/>
    </source>
</evidence>
<keyword evidence="10" id="KW-1133">Transmembrane helix</keyword>
<dbReference type="GO" id="GO:0061630">
    <property type="term" value="F:ubiquitin protein ligase activity"/>
    <property type="evidence" value="ECO:0007669"/>
    <property type="project" value="UniProtKB-EC"/>
</dbReference>
<dbReference type="Gene3D" id="3.30.40.10">
    <property type="entry name" value="Zinc/RING finger domain, C3HC4 (zinc finger)"/>
    <property type="match status" value="1"/>
</dbReference>
<sequence>MSMPPTSSNPGDNGEAAFLNIVPILYMIGALPIMLFIVYFLRICCVQIFGLHLPQDIEMGRPRYLSQAAMQGQQPRQQQQQTPKRVLAGTLVTYENINQETEANCTADECAICLEEFIDRDRCMVLSKCKHMYHQRCIDRWLLDHSHCPLCRGSVHGSGSTPQNTGTA</sequence>
<gene>
    <name evidence="13" type="primary">LOC110412950</name>
</gene>
<keyword evidence="6" id="KW-0833">Ubl conjugation pathway</keyword>
<dbReference type="GeneID" id="110412950"/>
<comment type="similarity">
    <text evidence="8">Belongs to the RING-type zinc finger family. ATL subfamily.</text>
</comment>
<keyword evidence="4" id="KW-0479">Metal-binding</keyword>
<evidence type="ECO:0000313" key="13">
    <source>
        <dbReference type="RefSeq" id="XP_021279289.1"/>
    </source>
</evidence>
<evidence type="ECO:0000256" key="9">
    <source>
        <dbReference type="PROSITE-ProRule" id="PRU00175"/>
    </source>
</evidence>
<evidence type="ECO:0000259" key="11">
    <source>
        <dbReference type="PROSITE" id="PS50089"/>
    </source>
</evidence>
<dbReference type="UniPathway" id="UPA00143"/>
<dbReference type="InterPro" id="IPR053238">
    <property type="entry name" value="RING-H2_zinc_finger"/>
</dbReference>
<keyword evidence="12" id="KW-1185">Reference proteome</keyword>
<dbReference type="SUPFAM" id="SSF57850">
    <property type="entry name" value="RING/U-box"/>
    <property type="match status" value="1"/>
</dbReference>
<comment type="pathway">
    <text evidence="2">Protein modification; protein ubiquitination.</text>
</comment>
<name>A0A6J0ZY69_9ROSI</name>